<protein>
    <submittedName>
        <fullName evidence="2">UDP-glycosyltransferase 85C1-like</fullName>
    </submittedName>
</protein>
<comment type="caution">
    <text evidence="2">The sequence shown here is derived from an EMBL/GenBank/DDBJ whole genome shotgun (WGS) entry which is preliminary data.</text>
</comment>
<dbReference type="GO" id="GO:0080043">
    <property type="term" value="F:quercetin 3-O-glucosyltransferase activity"/>
    <property type="evidence" value="ECO:0007669"/>
    <property type="project" value="TreeGrafter"/>
</dbReference>
<sequence length="91" mass="10459">MNDTVIYNNIGTDLVDGGSLALPPELEEGIKRRGFMASWCCQEERINCIQMCKEWDVGMEIGENVNRDEVEKLLRELMDGIRGKRLRKKSI</sequence>
<dbReference type="EMBL" id="BKCJ010018989">
    <property type="protein sequence ID" value="GEV27191.1"/>
    <property type="molecule type" value="Genomic_DNA"/>
</dbReference>
<dbReference type="SUPFAM" id="SSF53756">
    <property type="entry name" value="UDP-Glycosyltransferase/glycogen phosphorylase"/>
    <property type="match status" value="1"/>
</dbReference>
<dbReference type="GO" id="GO:0080044">
    <property type="term" value="F:quercetin 7-O-glucosyltransferase activity"/>
    <property type="evidence" value="ECO:0007669"/>
    <property type="project" value="TreeGrafter"/>
</dbReference>
<keyword evidence="2" id="KW-0808">Transferase</keyword>
<dbReference type="PANTHER" id="PTHR11926">
    <property type="entry name" value="GLUCOSYL/GLUCURONOSYL TRANSFERASES"/>
    <property type="match status" value="1"/>
</dbReference>
<dbReference type="PANTHER" id="PTHR11926:SF1551">
    <property type="entry name" value="GLYCOSYLTRANSFERASE"/>
    <property type="match status" value="1"/>
</dbReference>
<dbReference type="Gene3D" id="3.40.50.2000">
    <property type="entry name" value="Glycogen Phosphorylase B"/>
    <property type="match status" value="1"/>
</dbReference>
<organism evidence="2">
    <name type="scientific">Tanacetum cinerariifolium</name>
    <name type="common">Dalmatian daisy</name>
    <name type="synonym">Chrysanthemum cinerariifolium</name>
    <dbReference type="NCBI Taxonomy" id="118510"/>
    <lineage>
        <taxon>Eukaryota</taxon>
        <taxon>Viridiplantae</taxon>
        <taxon>Streptophyta</taxon>
        <taxon>Embryophyta</taxon>
        <taxon>Tracheophyta</taxon>
        <taxon>Spermatophyta</taxon>
        <taxon>Magnoliopsida</taxon>
        <taxon>eudicotyledons</taxon>
        <taxon>Gunneridae</taxon>
        <taxon>Pentapetalae</taxon>
        <taxon>asterids</taxon>
        <taxon>campanulids</taxon>
        <taxon>Asterales</taxon>
        <taxon>Asteraceae</taxon>
        <taxon>Asteroideae</taxon>
        <taxon>Anthemideae</taxon>
        <taxon>Anthemidinae</taxon>
        <taxon>Tanacetum</taxon>
    </lineage>
</organism>
<gene>
    <name evidence="2" type="ORF">Tci_099168</name>
</gene>
<comment type="similarity">
    <text evidence="1">Belongs to the UDP-glycosyltransferase family.</text>
</comment>
<name>A0A699GN34_TANCI</name>
<dbReference type="AlphaFoldDB" id="A0A699GN34"/>
<proteinExistence type="inferred from homology"/>
<evidence type="ECO:0000313" key="2">
    <source>
        <dbReference type="EMBL" id="GEV27191.1"/>
    </source>
</evidence>
<reference evidence="2" key="1">
    <citation type="journal article" date="2019" name="Sci. Rep.">
        <title>Draft genome of Tanacetum cinerariifolium, the natural source of mosquito coil.</title>
        <authorList>
            <person name="Yamashiro T."/>
            <person name="Shiraishi A."/>
            <person name="Satake H."/>
            <person name="Nakayama K."/>
        </authorList>
    </citation>
    <scope>NUCLEOTIDE SEQUENCE</scope>
</reference>
<accession>A0A699GN34</accession>
<evidence type="ECO:0000256" key="1">
    <source>
        <dbReference type="ARBA" id="ARBA00009995"/>
    </source>
</evidence>